<feature type="compositionally biased region" description="Polar residues" evidence="3">
    <location>
        <begin position="956"/>
        <end position="968"/>
    </location>
</feature>
<feature type="region of interest" description="Disordered" evidence="3">
    <location>
        <begin position="947"/>
        <end position="971"/>
    </location>
</feature>
<dbReference type="Gene3D" id="3.30.420.40">
    <property type="match status" value="2"/>
</dbReference>
<feature type="compositionally biased region" description="Basic and acidic residues" evidence="3">
    <location>
        <begin position="1357"/>
        <end position="1379"/>
    </location>
</feature>
<comment type="similarity">
    <text evidence="1 2">Belongs to the actin family.</text>
</comment>
<feature type="region of interest" description="Disordered" evidence="3">
    <location>
        <begin position="45"/>
        <end position="65"/>
    </location>
</feature>
<evidence type="ECO:0000256" key="3">
    <source>
        <dbReference type="SAM" id="MobiDB-lite"/>
    </source>
</evidence>
<feature type="region of interest" description="Disordered" evidence="3">
    <location>
        <begin position="1357"/>
        <end position="1407"/>
    </location>
</feature>
<organism evidence="4 5">
    <name type="scientific">Muraenolepis orangiensis</name>
    <name type="common">Patagonian moray cod</name>
    <dbReference type="NCBI Taxonomy" id="630683"/>
    <lineage>
        <taxon>Eukaryota</taxon>
        <taxon>Metazoa</taxon>
        <taxon>Chordata</taxon>
        <taxon>Craniata</taxon>
        <taxon>Vertebrata</taxon>
        <taxon>Euteleostomi</taxon>
        <taxon>Actinopterygii</taxon>
        <taxon>Neopterygii</taxon>
        <taxon>Teleostei</taxon>
        <taxon>Neoteleostei</taxon>
        <taxon>Acanthomorphata</taxon>
        <taxon>Zeiogadaria</taxon>
        <taxon>Gadariae</taxon>
        <taxon>Gadiformes</taxon>
        <taxon>Muraenolepidoidei</taxon>
        <taxon>Muraenolepididae</taxon>
        <taxon>Muraenolepis</taxon>
    </lineage>
</organism>
<dbReference type="Pfam" id="PF00022">
    <property type="entry name" value="Actin"/>
    <property type="match status" value="1"/>
</dbReference>
<feature type="region of interest" description="Disordered" evidence="3">
    <location>
        <begin position="1501"/>
        <end position="1577"/>
    </location>
</feature>
<evidence type="ECO:0000256" key="1">
    <source>
        <dbReference type="ARBA" id="ARBA00006752"/>
    </source>
</evidence>
<feature type="region of interest" description="Disordered" evidence="3">
    <location>
        <begin position="740"/>
        <end position="787"/>
    </location>
</feature>
<keyword evidence="5" id="KW-1185">Reference proteome</keyword>
<feature type="compositionally biased region" description="Basic and acidic residues" evidence="3">
    <location>
        <begin position="1130"/>
        <end position="1227"/>
    </location>
</feature>
<evidence type="ECO:0000256" key="2">
    <source>
        <dbReference type="RuleBase" id="RU000487"/>
    </source>
</evidence>
<feature type="compositionally biased region" description="Basic and acidic residues" evidence="3">
    <location>
        <begin position="562"/>
        <end position="571"/>
    </location>
</feature>
<feature type="compositionally biased region" description="Basic and acidic residues" evidence="3">
    <location>
        <begin position="1073"/>
        <end position="1104"/>
    </location>
</feature>
<dbReference type="PANTHER" id="PTHR11937">
    <property type="entry name" value="ACTIN"/>
    <property type="match status" value="1"/>
</dbReference>
<feature type="compositionally biased region" description="Pro residues" evidence="3">
    <location>
        <begin position="1512"/>
        <end position="1532"/>
    </location>
</feature>
<dbReference type="Proteomes" id="UP001148018">
    <property type="component" value="Unassembled WGS sequence"/>
</dbReference>
<feature type="non-terminal residue" evidence="4">
    <location>
        <position position="1921"/>
    </location>
</feature>
<dbReference type="InterPro" id="IPR004000">
    <property type="entry name" value="Actin"/>
</dbReference>
<comment type="caution">
    <text evidence="4">The sequence shown here is derived from an EMBL/GenBank/DDBJ whole genome shotgun (WGS) entry which is preliminary data.</text>
</comment>
<feature type="compositionally biased region" description="Acidic residues" evidence="3">
    <location>
        <begin position="1105"/>
        <end position="1114"/>
    </location>
</feature>
<dbReference type="OrthoDB" id="10004999at2759"/>
<protein>
    <submittedName>
        <fullName evidence="4">Uncharacterized protein</fullName>
    </submittedName>
</protein>
<dbReference type="InterPro" id="IPR043129">
    <property type="entry name" value="ATPase_NBD"/>
</dbReference>
<dbReference type="SUPFAM" id="SSF53067">
    <property type="entry name" value="Actin-like ATPase domain"/>
    <property type="match status" value="2"/>
</dbReference>
<evidence type="ECO:0000313" key="5">
    <source>
        <dbReference type="Proteomes" id="UP001148018"/>
    </source>
</evidence>
<dbReference type="PRINTS" id="PR00190">
    <property type="entry name" value="ACTIN"/>
</dbReference>
<reference evidence="4" key="1">
    <citation type="submission" date="2022-07" db="EMBL/GenBank/DDBJ databases">
        <title>Chromosome-level genome of Muraenolepis orangiensis.</title>
        <authorList>
            <person name="Kim J."/>
        </authorList>
    </citation>
    <scope>NUCLEOTIDE SEQUENCE</scope>
    <source>
        <strain evidence="4">KU_S4_2022</strain>
        <tissue evidence="4">Muscle</tissue>
    </source>
</reference>
<dbReference type="Gene3D" id="3.90.640.10">
    <property type="entry name" value="Actin, Chain A, domain 4"/>
    <property type="match status" value="1"/>
</dbReference>
<dbReference type="FunFam" id="3.30.420.40:FF:000050">
    <property type="entry name" value="Actin, alpha skeletal muscle"/>
    <property type="match status" value="1"/>
</dbReference>
<feature type="region of interest" description="Disordered" evidence="3">
    <location>
        <begin position="549"/>
        <end position="644"/>
    </location>
</feature>
<feature type="compositionally biased region" description="Low complexity" evidence="3">
    <location>
        <begin position="1554"/>
        <end position="1563"/>
    </location>
</feature>
<gene>
    <name evidence="4" type="ORF">NHX12_025750</name>
</gene>
<feature type="region of interest" description="Disordered" evidence="3">
    <location>
        <begin position="1590"/>
        <end position="1613"/>
    </location>
</feature>
<feature type="compositionally biased region" description="Polar residues" evidence="3">
    <location>
        <begin position="1888"/>
        <end position="1907"/>
    </location>
</feature>
<feature type="compositionally biased region" description="Basic and acidic residues" evidence="3">
    <location>
        <begin position="1244"/>
        <end position="1265"/>
    </location>
</feature>
<feature type="compositionally biased region" description="Polar residues" evidence="3">
    <location>
        <begin position="740"/>
        <end position="786"/>
    </location>
</feature>
<evidence type="ECO:0000313" key="4">
    <source>
        <dbReference type="EMBL" id="KAJ3606230.1"/>
    </source>
</evidence>
<name>A0A9Q0EIX3_9TELE</name>
<feature type="region of interest" description="Disordered" evidence="3">
    <location>
        <begin position="1073"/>
        <end position="1265"/>
    </location>
</feature>
<dbReference type="PROSITE" id="PS01132">
    <property type="entry name" value="ACTINS_ACT_LIKE"/>
    <property type="match status" value="1"/>
</dbReference>
<sequence>MSRRSAGSCRVLLDRPVAPEEPPVPSQLPDSRLWTSVVFSSIKFPSCPPPPPPNSTGGRGPSSPLPADHVLLSGAVLFPGSFDQHGCPLVLFPADRQHQLGPPQLREVEVVYFIQYFLSLSNKQQDRGGLVSVVADLRHAPLNTARFITETLKLLQPFKKDVLKVLQKGLAPSKHHSSTFKKVLLKDVSELSNCVDRSQLPQCLGGYFLFSHPSWVAFVKEIDVFLQEFLSVTQFLQLRRDLGLDQLQIHCERVVSKLRAPEHDPCYQAMVGTPLFAHTTQDMVHNHSRITAAVAKVELLWQQAFSKAPARLRLLQLQEEAQRTRDGMEVLLTEKVPTFRVEVAEDEDAARRTVAEFETLVYTPAMALVRCSEDVLHTLSETVHTGGGGWLEEPWVGQLELLTEKLLSTVEFLHRMLGAQCDFHRCYRKASRWSNLVLCENFLQGLLLGLKEESSYVSSRSWSGRTPVAAWRKTLAAFLRRNPPPGPEELGVLVQHTETLPHPRLLRAGRQVAQRCMTLRKLLISQDPAAFSDLQMALQWQYDLLRSSHVGPPQDQPPAALKLDEGSEQTDRSPSPSPPSHLEPGADRSQDLCSPTGPGPRRPRDEVGHRVLLATPPPTERMPSSLSSDSGFHGTGCSPLEAGSGREVWRGLPNLTGSIRQPPQTHTVSGVSDSEDLREAFDFGSVGNSSRASIQIIPKVNFESLNFEIKVQRSATPPQNPWLSLPVDDLEKSYTVTITKNTPEQQNVPEPHLSRNQSNGSRDQPNGSRDQPTQTEVPASTLTNGGLLTEDRSALSQSGLGDLGLSPIRHLLSSTSTITDGKDTSDCTVEGNHTLIWDSYDLHHQNHHSAHEGTSSEVVDVSMVDWDMKVQEDLRNMQEILERADGILAEEEDVLSQEAMLDVLLRSETQCNHWQLWESEEQLGLLSTSELAEAGVLGLEEDLCFPDRDNLERRPTQTPSAGTESPVDSSFPVEDLSPAVFVLPGDRGNLLPELRNIHILDELILEENLKIHELRCQEKTLDEEMGSHQEKILEEEMGSHQEKILEEEMRSHQEKILEEEMGSHQEKILEEEMGSHQEKILEEESRSHQEKILEEESRSHQEKILEEEEEEEEESKSHQEKILEEEEEEMRSHQENILEEEMRSHQEKIPEEESRSHQEMILEEMSRSHQEKILEEESRSHQEKILEEEMRSHQEKILEEESRSHQEKILEEEMRSHQEKILEEESGTHQGKKKPSESGGLSGRSEERQAFRHKLQQEKIEVERMEKSLRQQLDTEQRVRRKGSRIRKVVKCSALGKFGTLNPEDQELCNELLSGSRQRSQKALHQTLEEPHYHTPGQELSDTVNGTQLILDQDLHEDPTSHDVDPAVSQLRDDHRDQDSIPLYPLRDDVDGTSEPLPLTPTTLQNPQNDIEKLPEEVGLGPWSATAEKETDAVPAGSDITCKPEPCLTPEMGPDDGAFDPGGELSPPVLNPRTISLENMGVSLQNIGVYQEVTRISLGIQGTPCSMEPTPSSAPSPPPPPCDPPPESPPKPTECKPSSDSDGLICLALGDHGNNNNSSNNNNTTFTRGSPVFPAFSAEPATNMESTLMEASQVEEISAPEPPDPPQEPTDELMACDNYGQSDRREDLADGFQRSRISRAVLPAHQPTVLQEDFSEISDFKTPIVLDTGSGMMKAGFSDEERPKVVFPTIIGLPKYEEMMNGNCERESFIGSEAQHMRGVLALRYPMKNGVIHNWNDMEKIWLHTFQQLGVEPEDHPVLLTEAPMNPSENRERAVEVMFECFCVPFVYVAMQAVLALYAAGRCTGVVLDSGDGVSHSVPVYQGYSLPHAIQRFPLAGQDVTLHLAKLLQEQGVCMRTSAELEIVREMKERCCYVALDYEAELGPGGETSHTPGGETSHTPGGETSYTLPDGQVVFLSSERF</sequence>
<feature type="region of interest" description="Disordered" evidence="3">
    <location>
        <begin position="1884"/>
        <end position="1909"/>
    </location>
</feature>
<feature type="region of interest" description="Disordered" evidence="3">
    <location>
        <begin position="1"/>
        <end position="30"/>
    </location>
</feature>
<proteinExistence type="inferred from homology"/>
<dbReference type="SMART" id="SM00268">
    <property type="entry name" value="ACTIN"/>
    <property type="match status" value="1"/>
</dbReference>
<accession>A0A9Q0EIX3</accession>
<dbReference type="EMBL" id="JANIIK010000042">
    <property type="protein sequence ID" value="KAJ3606230.1"/>
    <property type="molecule type" value="Genomic_DNA"/>
</dbReference>
<dbReference type="InterPro" id="IPR020902">
    <property type="entry name" value="Actin/actin-like_CS"/>
</dbReference>